<gene>
    <name evidence="2" type="ORF">TSUD_177700</name>
</gene>
<dbReference type="PANTHER" id="PTHR31170">
    <property type="entry name" value="BNAC04G53230D PROTEIN"/>
    <property type="match status" value="1"/>
</dbReference>
<dbReference type="Proteomes" id="UP000242715">
    <property type="component" value="Unassembled WGS sequence"/>
</dbReference>
<evidence type="ECO:0000313" key="2">
    <source>
        <dbReference type="EMBL" id="GAU50520.1"/>
    </source>
</evidence>
<dbReference type="PANTHER" id="PTHR31170:SF25">
    <property type="entry name" value="BNAA09G04570D PROTEIN"/>
    <property type="match status" value="1"/>
</dbReference>
<feature type="transmembrane region" description="Helical" evidence="1">
    <location>
        <begin position="229"/>
        <end position="251"/>
    </location>
</feature>
<dbReference type="OrthoDB" id="1416955at2759"/>
<organism evidence="2 3">
    <name type="scientific">Trifolium subterraneum</name>
    <name type="common">Subterranean clover</name>
    <dbReference type="NCBI Taxonomy" id="3900"/>
    <lineage>
        <taxon>Eukaryota</taxon>
        <taxon>Viridiplantae</taxon>
        <taxon>Streptophyta</taxon>
        <taxon>Embryophyta</taxon>
        <taxon>Tracheophyta</taxon>
        <taxon>Spermatophyta</taxon>
        <taxon>Magnoliopsida</taxon>
        <taxon>eudicotyledons</taxon>
        <taxon>Gunneridae</taxon>
        <taxon>Pentapetalae</taxon>
        <taxon>rosids</taxon>
        <taxon>fabids</taxon>
        <taxon>Fabales</taxon>
        <taxon>Fabaceae</taxon>
        <taxon>Papilionoideae</taxon>
        <taxon>50 kb inversion clade</taxon>
        <taxon>NPAAA clade</taxon>
        <taxon>Hologalegina</taxon>
        <taxon>IRL clade</taxon>
        <taxon>Trifolieae</taxon>
        <taxon>Trifolium</taxon>
    </lineage>
</organism>
<reference evidence="3" key="1">
    <citation type="journal article" date="2017" name="Front. Plant Sci.">
        <title>Climate Clever Clovers: New Paradigm to Reduce the Environmental Footprint of Ruminants by Breeding Low Methanogenic Forages Utilizing Haplotype Variation.</title>
        <authorList>
            <person name="Kaur P."/>
            <person name="Appels R."/>
            <person name="Bayer P.E."/>
            <person name="Keeble-Gagnere G."/>
            <person name="Wang J."/>
            <person name="Hirakawa H."/>
            <person name="Shirasawa K."/>
            <person name="Vercoe P."/>
            <person name="Stefanova K."/>
            <person name="Durmic Z."/>
            <person name="Nichols P."/>
            <person name="Revell C."/>
            <person name="Isobe S.N."/>
            <person name="Edwards D."/>
            <person name="Erskine W."/>
        </authorList>
    </citation>
    <scope>NUCLEOTIDE SEQUENCE [LARGE SCALE GENOMIC DNA]</scope>
    <source>
        <strain evidence="3">cv. Daliak</strain>
    </source>
</reference>
<keyword evidence="1" id="KW-0812">Transmembrane</keyword>
<dbReference type="AlphaFoldDB" id="A0A2Z6PHC2"/>
<proteinExistence type="predicted"/>
<accession>A0A2Z6PHC2</accession>
<dbReference type="EMBL" id="DF974791">
    <property type="protein sequence ID" value="GAU50520.1"/>
    <property type="molecule type" value="Genomic_DNA"/>
</dbReference>
<keyword evidence="1" id="KW-1133">Transmembrane helix</keyword>
<sequence length="253" mass="29203">MNITDITQTRPKQQLKLKHCTLSLLTSGVTIKVKQPEVTIKVKQPEDKDSAGFGAHSFHNHSIPKVVDLKGLDFYFKFEKGKLEIEQLHITKTTKAKWCNLIAMEHHQKIESIKTRSGHRSGYGGKFTWAALIFNDLISSEVDIQLLKDKKIAVDHLRMSNQELVEFFRKIASGVDHLVVDSSSYIQIIDDINNYSKTFLIKRMLKAVWNSFIYRKEWLLRFMNHDYNFVATVVAVSTIVQAVYAILAFYLRK</sequence>
<evidence type="ECO:0000256" key="1">
    <source>
        <dbReference type="SAM" id="Phobius"/>
    </source>
</evidence>
<name>A0A2Z6PHC2_TRISU</name>
<evidence type="ECO:0000313" key="3">
    <source>
        <dbReference type="Proteomes" id="UP000242715"/>
    </source>
</evidence>
<keyword evidence="3" id="KW-1185">Reference proteome</keyword>
<dbReference type="InterPro" id="IPR004158">
    <property type="entry name" value="DUF247_pln"/>
</dbReference>
<keyword evidence="1" id="KW-0472">Membrane</keyword>
<dbReference type="Pfam" id="PF03140">
    <property type="entry name" value="DUF247"/>
    <property type="match status" value="1"/>
</dbReference>
<protein>
    <submittedName>
        <fullName evidence="2">Uncharacterized protein</fullName>
    </submittedName>
</protein>